<dbReference type="OrthoDB" id="5311491at2759"/>
<evidence type="ECO:0000313" key="3">
    <source>
        <dbReference type="Proteomes" id="UP000218811"/>
    </source>
</evidence>
<dbReference type="SUPFAM" id="SSF53474">
    <property type="entry name" value="alpha/beta-Hydrolases"/>
    <property type="match status" value="1"/>
</dbReference>
<feature type="domain" description="AB hydrolase-1" evidence="1">
    <location>
        <begin position="30"/>
        <end position="350"/>
    </location>
</feature>
<dbReference type="Gene3D" id="3.40.50.1820">
    <property type="entry name" value="alpha/beta hydrolase"/>
    <property type="match status" value="1"/>
</dbReference>
<keyword evidence="3" id="KW-1185">Reference proteome</keyword>
<reference evidence="2 3" key="1">
    <citation type="journal article" date="2012" name="Science">
        <title>The Paleozoic origin of enzymatic lignin decomposition reconstructed from 31 fungal genomes.</title>
        <authorList>
            <person name="Floudas D."/>
            <person name="Binder M."/>
            <person name="Riley R."/>
            <person name="Barry K."/>
            <person name="Blanchette R.A."/>
            <person name="Henrissat B."/>
            <person name="Martinez A.T."/>
            <person name="Otillar R."/>
            <person name="Spatafora J.W."/>
            <person name="Yadav J.S."/>
            <person name="Aerts A."/>
            <person name="Benoit I."/>
            <person name="Boyd A."/>
            <person name="Carlson A."/>
            <person name="Copeland A."/>
            <person name="Coutinho P.M."/>
            <person name="de Vries R.P."/>
            <person name="Ferreira P."/>
            <person name="Findley K."/>
            <person name="Foster B."/>
            <person name="Gaskell J."/>
            <person name="Glotzer D."/>
            <person name="Gorecki P."/>
            <person name="Heitman J."/>
            <person name="Hesse C."/>
            <person name="Hori C."/>
            <person name="Igarashi K."/>
            <person name="Jurgens J.A."/>
            <person name="Kallen N."/>
            <person name="Kersten P."/>
            <person name="Kohler A."/>
            <person name="Kuees U."/>
            <person name="Kumar T.K.A."/>
            <person name="Kuo A."/>
            <person name="LaButti K."/>
            <person name="Larrondo L.F."/>
            <person name="Lindquist E."/>
            <person name="Ling A."/>
            <person name="Lombard V."/>
            <person name="Lucas S."/>
            <person name="Lundell T."/>
            <person name="Martin R."/>
            <person name="McLaughlin D.J."/>
            <person name="Morgenstern I."/>
            <person name="Morin E."/>
            <person name="Murat C."/>
            <person name="Nagy L.G."/>
            <person name="Nolan M."/>
            <person name="Ohm R.A."/>
            <person name="Patyshakuliyeva A."/>
            <person name="Rokas A."/>
            <person name="Ruiz-Duenas F.J."/>
            <person name="Sabat G."/>
            <person name="Salamov A."/>
            <person name="Samejima M."/>
            <person name="Schmutz J."/>
            <person name="Slot J.C."/>
            <person name="St John F."/>
            <person name="Stenlid J."/>
            <person name="Sun H."/>
            <person name="Sun S."/>
            <person name="Syed K."/>
            <person name="Tsang A."/>
            <person name="Wiebenga A."/>
            <person name="Young D."/>
            <person name="Pisabarro A."/>
            <person name="Eastwood D.C."/>
            <person name="Martin F."/>
            <person name="Cullen D."/>
            <person name="Grigoriev I.V."/>
            <person name="Hibbett D.S."/>
        </authorList>
    </citation>
    <scope>NUCLEOTIDE SEQUENCE [LARGE SCALE GENOMIC DNA]</scope>
    <source>
        <strain evidence="2 3">MD-104</strain>
    </source>
</reference>
<sequence>MPIAPVDSQGTYLYFEDSGAPPTAAPYTTLVLVHGTIIHGAIFHPMYQYAAQNSIRLVTVNLRDYPGSSPTSTEVLNAIRENRREILATIIRDRGLEIIAFLEWLIKTENLPPRSQSSNDETEASGGISVLGWSSGNFMTISLLAHGSTLSQDRQKHLGAYLRSIILYDPPYHALGLPPPSLEELYGPLRDQSIPPEEIGKRFSLWCSGYYRHSPDILSSLASCTRAELFAGLAHYPEEDMPATLIRMSPAEVAEVTDWERAPQAHVPLTNADPSVYAQNAHHALKEVNVWPDVYVTLVWCDMSVGDTIIAAWELSRKVEAAWPLEGRRVSIVRMNGANHFPHWDNPQETLHLLSTIA</sequence>
<dbReference type="OMA" id="CENSIWA"/>
<dbReference type="Proteomes" id="UP000218811">
    <property type="component" value="Unassembled WGS sequence"/>
</dbReference>
<proteinExistence type="predicted"/>
<organism evidence="2 3">
    <name type="scientific">Wolfiporia cocos (strain MD-104)</name>
    <name type="common">Brown rot fungus</name>
    <dbReference type="NCBI Taxonomy" id="742152"/>
    <lineage>
        <taxon>Eukaryota</taxon>
        <taxon>Fungi</taxon>
        <taxon>Dikarya</taxon>
        <taxon>Basidiomycota</taxon>
        <taxon>Agaricomycotina</taxon>
        <taxon>Agaricomycetes</taxon>
        <taxon>Polyporales</taxon>
        <taxon>Phaeolaceae</taxon>
        <taxon>Wolfiporia</taxon>
    </lineage>
</organism>
<dbReference type="EMBL" id="KB468146">
    <property type="protein sequence ID" value="PCH43959.1"/>
    <property type="molecule type" value="Genomic_DNA"/>
</dbReference>
<accession>A0A2H3JYH3</accession>
<dbReference type="AlphaFoldDB" id="A0A2H3JYH3"/>
<protein>
    <recommendedName>
        <fullName evidence="1">AB hydrolase-1 domain-containing protein</fullName>
    </recommendedName>
</protein>
<name>A0A2H3JYH3_WOLCO</name>
<dbReference type="Pfam" id="PF12697">
    <property type="entry name" value="Abhydrolase_6"/>
    <property type="match status" value="1"/>
</dbReference>
<evidence type="ECO:0000259" key="1">
    <source>
        <dbReference type="Pfam" id="PF12697"/>
    </source>
</evidence>
<dbReference type="InterPro" id="IPR000073">
    <property type="entry name" value="AB_hydrolase_1"/>
</dbReference>
<dbReference type="InterPro" id="IPR029058">
    <property type="entry name" value="AB_hydrolase_fold"/>
</dbReference>
<gene>
    <name evidence="2" type="ORF">WOLCODRAFT_133046</name>
</gene>
<evidence type="ECO:0000313" key="2">
    <source>
        <dbReference type="EMBL" id="PCH43959.1"/>
    </source>
</evidence>